<accession>A0A4Q0T0J2</accession>
<dbReference type="Pfam" id="PF13163">
    <property type="entry name" value="DUF3999"/>
    <property type="match status" value="1"/>
</dbReference>
<dbReference type="EMBL" id="RDSM01000003">
    <property type="protein sequence ID" value="RXH55329.1"/>
    <property type="molecule type" value="Genomic_DNA"/>
</dbReference>
<name>A0A4Q0T0J2_9BACT</name>
<dbReference type="AlphaFoldDB" id="A0A4Q0T0J2"/>
<feature type="transmembrane region" description="Helical" evidence="1">
    <location>
        <begin position="393"/>
        <end position="413"/>
    </location>
</feature>
<keyword evidence="1" id="KW-0472">Membrane</keyword>
<keyword evidence="3" id="KW-1185">Reference proteome</keyword>
<proteinExistence type="predicted"/>
<gene>
    <name evidence="2" type="ORF">GRAN_4433</name>
</gene>
<evidence type="ECO:0000313" key="2">
    <source>
        <dbReference type="EMBL" id="RXH55329.1"/>
    </source>
</evidence>
<evidence type="ECO:0000313" key="3">
    <source>
        <dbReference type="Proteomes" id="UP000289437"/>
    </source>
</evidence>
<dbReference type="Proteomes" id="UP000289437">
    <property type="component" value="Unassembled WGS sequence"/>
</dbReference>
<comment type="caution">
    <text evidence="2">The sequence shown here is derived from an EMBL/GenBank/DDBJ whole genome shotgun (WGS) entry which is preliminary data.</text>
</comment>
<dbReference type="RefSeq" id="WP_128914968.1">
    <property type="nucleotide sequence ID" value="NZ_RDSM01000003.1"/>
</dbReference>
<evidence type="ECO:0000256" key="1">
    <source>
        <dbReference type="SAM" id="Phobius"/>
    </source>
</evidence>
<dbReference type="InterPro" id="IPR025060">
    <property type="entry name" value="DUF3999"/>
</dbReference>
<sequence>MASDEGAGMTAGSLLLALVLLQTGSVSGAGGVSDSRFMRWERAVAVTGAGPVCAELDAAVFAHAAPSLKDLRVYIGRQELPYTITLSQAAQPEGDEAKVFDEIERPGEVSFDLEMRDRAYTDVVLNLDGKDFRATASVSGMDDPKSLERTALGSFVLFDMSSKRLSRDTTLALQESRFRYLRVVLRGQGEMPKVRGAEVPPSREAQTVYAPVATESAARGTESVAVFRVPARVPVERVVVRVKDAFKENFSRRIKVTARGDDSGGLAETIEGTVMRVRLGAMRKEEMGIPASLGANLQGDATVEVAIDNADQAPLPVSSVALEMRERRVCFEVPPGANEAILMYGDEGLSAPVYGMGPSLSGTRVATLGPEKLNSGFRARIDSRGFLERHPEVIWVVLLVGLGVFGTVGLRSWRRVGT</sequence>
<protein>
    <submittedName>
        <fullName evidence="2">Uncharacterized protein</fullName>
    </submittedName>
</protein>
<organism evidence="2 3">
    <name type="scientific">Granulicella sibirica</name>
    <dbReference type="NCBI Taxonomy" id="2479048"/>
    <lineage>
        <taxon>Bacteria</taxon>
        <taxon>Pseudomonadati</taxon>
        <taxon>Acidobacteriota</taxon>
        <taxon>Terriglobia</taxon>
        <taxon>Terriglobales</taxon>
        <taxon>Acidobacteriaceae</taxon>
        <taxon>Granulicella</taxon>
    </lineage>
</organism>
<keyword evidence="1" id="KW-0812">Transmembrane</keyword>
<dbReference type="OrthoDB" id="114219at2"/>
<keyword evidence="1" id="KW-1133">Transmembrane helix</keyword>
<reference evidence="2 3" key="1">
    <citation type="submission" date="2018-11" db="EMBL/GenBank/DDBJ databases">
        <authorList>
            <person name="Mardanov A.V."/>
            <person name="Ravin N.V."/>
            <person name="Dedysh S.N."/>
        </authorList>
    </citation>
    <scope>NUCLEOTIDE SEQUENCE [LARGE SCALE GENOMIC DNA]</scope>
    <source>
        <strain evidence="2 3">AF10</strain>
    </source>
</reference>
<reference evidence="3" key="2">
    <citation type="submission" date="2019-02" db="EMBL/GenBank/DDBJ databases">
        <title>Granulicella sibirica sp. nov., a psychrotolerant acidobacterium isolated from an organic soil layer in forested tundra, West Siberia.</title>
        <authorList>
            <person name="Oshkin I.Y."/>
            <person name="Kulichevskaya I.S."/>
            <person name="Rijpstra W.I.C."/>
            <person name="Sinninghe Damste J.S."/>
            <person name="Rakitin A.L."/>
            <person name="Ravin N.V."/>
            <person name="Dedysh S.N."/>
        </authorList>
    </citation>
    <scope>NUCLEOTIDE SEQUENCE [LARGE SCALE GENOMIC DNA]</scope>
    <source>
        <strain evidence="3">AF10</strain>
    </source>
</reference>